<dbReference type="Pfam" id="PF11811">
    <property type="entry name" value="DUF3331"/>
    <property type="match status" value="1"/>
</dbReference>
<comment type="caution">
    <text evidence="2">The sequence shown here is derived from an EMBL/GenBank/DDBJ whole genome shotgun (WGS) entry which is preliminary data.</text>
</comment>
<dbReference type="Proteomes" id="UP001629230">
    <property type="component" value="Unassembled WGS sequence"/>
</dbReference>
<protein>
    <submittedName>
        <fullName evidence="2">DUF3331 domain-containing protein</fullName>
    </submittedName>
</protein>
<reference evidence="2 3" key="1">
    <citation type="journal article" date="2024" name="Chem. Sci.">
        <title>Discovery of megapolipeptins by genome mining of a Burkholderiales bacteria collection.</title>
        <authorList>
            <person name="Paulo B.S."/>
            <person name="Recchia M.J.J."/>
            <person name="Lee S."/>
            <person name="Fergusson C.H."/>
            <person name="Romanowski S.B."/>
            <person name="Hernandez A."/>
            <person name="Krull N."/>
            <person name="Liu D.Y."/>
            <person name="Cavanagh H."/>
            <person name="Bos A."/>
            <person name="Gray C.A."/>
            <person name="Murphy B.T."/>
            <person name="Linington R.G."/>
            <person name="Eustaquio A.S."/>
        </authorList>
    </citation>
    <scope>NUCLEOTIDE SEQUENCE [LARGE SCALE GENOMIC DNA]</scope>
    <source>
        <strain evidence="2 3">RL17-350-BIC-A</strain>
    </source>
</reference>
<feature type="compositionally biased region" description="Polar residues" evidence="1">
    <location>
        <begin position="30"/>
        <end position="47"/>
    </location>
</feature>
<feature type="region of interest" description="Disordered" evidence="1">
    <location>
        <begin position="29"/>
        <end position="53"/>
    </location>
</feature>
<dbReference type="InterPro" id="IPR021769">
    <property type="entry name" value="DUF3331"/>
</dbReference>
<evidence type="ECO:0000313" key="3">
    <source>
        <dbReference type="Proteomes" id="UP001629230"/>
    </source>
</evidence>
<gene>
    <name evidence="2" type="ORF">PQR57_33050</name>
</gene>
<name>A0ABW9B0R6_9BURK</name>
<accession>A0ABW9B0R6</accession>
<evidence type="ECO:0000256" key="1">
    <source>
        <dbReference type="SAM" id="MobiDB-lite"/>
    </source>
</evidence>
<dbReference type="RefSeq" id="WP_408180480.1">
    <property type="nucleotide sequence ID" value="NZ_JAQQEZ010000033.1"/>
</dbReference>
<keyword evidence="3" id="KW-1185">Reference proteome</keyword>
<evidence type="ECO:0000313" key="2">
    <source>
        <dbReference type="EMBL" id="MFM0005816.1"/>
    </source>
</evidence>
<proteinExistence type="predicted"/>
<organism evidence="2 3">
    <name type="scientific">Paraburkholderia dipogonis</name>
    <dbReference type="NCBI Taxonomy" id="1211383"/>
    <lineage>
        <taxon>Bacteria</taxon>
        <taxon>Pseudomonadati</taxon>
        <taxon>Pseudomonadota</taxon>
        <taxon>Betaproteobacteria</taxon>
        <taxon>Burkholderiales</taxon>
        <taxon>Burkholderiaceae</taxon>
        <taxon>Paraburkholderia</taxon>
    </lineage>
</organism>
<sequence length="150" mass="16023">MMNLGSAKADPWPKILDLLNRCSACGNAESHASPTTKMISAQGSQGAHTGRRYGPASFDTPGFQACVTINVRELTESSATIGWYDPTCCRYEDQHWCRFKARHGGVCAMTGARIAVGADVFHPARIRGVAANADAMILTHALQCAAPEAE</sequence>
<dbReference type="EMBL" id="JAQQEZ010000033">
    <property type="protein sequence ID" value="MFM0005816.1"/>
    <property type="molecule type" value="Genomic_DNA"/>
</dbReference>